<accession>A0A5J4RXS9</accession>
<dbReference type="EC" id="2.4.1.-" evidence="3"/>
<evidence type="ECO:0000259" key="1">
    <source>
        <dbReference type="Pfam" id="PF00534"/>
    </source>
</evidence>
<protein>
    <submittedName>
        <fullName evidence="3">GDP-mannose-dependent alpha-mannosyltransferase</fullName>
        <ecNumber evidence="3">2.4.1.-</ecNumber>
    </submittedName>
</protein>
<reference evidence="3" key="1">
    <citation type="submission" date="2019-03" db="EMBL/GenBank/DDBJ databases">
        <title>Single cell metagenomics reveals metabolic interactions within the superorganism composed of flagellate Streblomastix strix and complex community of Bacteroidetes bacteria on its surface.</title>
        <authorList>
            <person name="Treitli S.C."/>
            <person name="Kolisko M."/>
            <person name="Husnik F."/>
            <person name="Keeling P."/>
            <person name="Hampl V."/>
        </authorList>
    </citation>
    <scope>NUCLEOTIDE SEQUENCE</scope>
    <source>
        <strain evidence="3">STM</strain>
    </source>
</reference>
<dbReference type="Gene3D" id="3.40.50.2000">
    <property type="entry name" value="Glycogen Phosphorylase B"/>
    <property type="match status" value="2"/>
</dbReference>
<keyword evidence="3" id="KW-0328">Glycosyltransferase</keyword>
<dbReference type="GO" id="GO:0016757">
    <property type="term" value="F:glycosyltransferase activity"/>
    <property type="evidence" value="ECO:0007669"/>
    <property type="project" value="UniProtKB-KW"/>
</dbReference>
<dbReference type="InterPro" id="IPR050194">
    <property type="entry name" value="Glycosyltransferase_grp1"/>
</dbReference>
<dbReference type="Pfam" id="PF00534">
    <property type="entry name" value="Glycos_transf_1"/>
    <property type="match status" value="1"/>
</dbReference>
<comment type="caution">
    <text evidence="3">The sequence shown here is derived from an EMBL/GenBank/DDBJ whole genome shotgun (WGS) entry which is preliminary data.</text>
</comment>
<dbReference type="SUPFAM" id="SSF53756">
    <property type="entry name" value="UDP-Glycosyltransferase/glycogen phosphorylase"/>
    <property type="match status" value="1"/>
</dbReference>
<name>A0A5J4RXS9_9ZZZZ</name>
<dbReference type="AlphaFoldDB" id="A0A5J4RXS9"/>
<dbReference type="InterPro" id="IPR028098">
    <property type="entry name" value="Glyco_trans_4-like_N"/>
</dbReference>
<evidence type="ECO:0000313" key="3">
    <source>
        <dbReference type="EMBL" id="KAA6338756.1"/>
    </source>
</evidence>
<organism evidence="3">
    <name type="scientific">termite gut metagenome</name>
    <dbReference type="NCBI Taxonomy" id="433724"/>
    <lineage>
        <taxon>unclassified sequences</taxon>
        <taxon>metagenomes</taxon>
        <taxon>organismal metagenomes</taxon>
    </lineage>
</organism>
<proteinExistence type="predicted"/>
<evidence type="ECO:0000259" key="2">
    <source>
        <dbReference type="Pfam" id="PF13439"/>
    </source>
</evidence>
<feature type="domain" description="Glycosyl transferase family 1" evidence="1">
    <location>
        <begin position="219"/>
        <end position="370"/>
    </location>
</feature>
<dbReference type="Pfam" id="PF13439">
    <property type="entry name" value="Glyco_transf_4"/>
    <property type="match status" value="1"/>
</dbReference>
<keyword evidence="3" id="KW-0808">Transferase</keyword>
<dbReference type="EMBL" id="SNRY01000590">
    <property type="protein sequence ID" value="KAA6338756.1"/>
    <property type="molecule type" value="Genomic_DNA"/>
</dbReference>
<feature type="domain" description="Glycosyltransferase subfamily 4-like N-terminal" evidence="2">
    <location>
        <begin position="18"/>
        <end position="211"/>
    </location>
</feature>
<dbReference type="InterPro" id="IPR001296">
    <property type="entry name" value="Glyco_trans_1"/>
</dbReference>
<dbReference type="PANTHER" id="PTHR45947">
    <property type="entry name" value="SULFOQUINOVOSYL TRANSFERASE SQD2"/>
    <property type="match status" value="1"/>
</dbReference>
<sequence>MRILLSNKFYYLRGGDCVYTLNLESLLKKYNHEVAIFAMQHPKNIDTYYSSYFPSEVSFHSLNRKNFIELFLRPYGTREVKEKFNLLLDDFHPDIVHLNNIHSQLSPIIAQIAYQRKIKVIWTLHDYELLFSRYDGSHIRNLRVIDKIRVLKKRYIKNFIAYGESLKWGHKKLEKYTNLFICPSQFMTDKMIQGGINPQKLHMLYNFIDVSKTKRDNYHDKNDFYCYIGRLSHEKGVKTLVDAAFQLPYKLKIIGEGPLTEQLMKQANGSSNIEFLGYRHWSEIKEIVSRACFSVIPSEWHEVFGLVIAEAQCLGTPVLGANIGGIPELIENKKNGMLFKSGNIEDLTDKIQQMFHTEFDYKKIAEESQNRYSAENYYNEIMKIYTNID</sequence>
<gene>
    <name evidence="3" type="ORF">EZS27_013255</name>
</gene>
<dbReference type="PANTHER" id="PTHR45947:SF13">
    <property type="entry name" value="TRANSFERASE"/>
    <property type="match status" value="1"/>
</dbReference>